<protein>
    <recommendedName>
        <fullName evidence="4">CLASP N-terminal domain-containing protein</fullName>
    </recommendedName>
</protein>
<feature type="region of interest" description="Disordered" evidence="1">
    <location>
        <begin position="84"/>
        <end position="112"/>
    </location>
</feature>
<dbReference type="Gramene" id="EFJ04261">
    <property type="protein sequence ID" value="EFJ04261"/>
    <property type="gene ID" value="SELMODRAFT_138994"/>
</dbReference>
<evidence type="ECO:0000313" key="2">
    <source>
        <dbReference type="EMBL" id="EFJ04261.1"/>
    </source>
</evidence>
<dbReference type="eggNOG" id="KOG2933">
    <property type="taxonomic scope" value="Eukaryota"/>
</dbReference>
<dbReference type="Gene3D" id="1.25.10.10">
    <property type="entry name" value="Leucine-rich Repeat Variant"/>
    <property type="match status" value="1"/>
</dbReference>
<keyword evidence="3" id="KW-1185">Reference proteome</keyword>
<reference evidence="2 3" key="1">
    <citation type="journal article" date="2011" name="Science">
        <title>The Selaginella genome identifies genetic changes associated with the evolution of vascular plants.</title>
        <authorList>
            <person name="Banks J.A."/>
            <person name="Nishiyama T."/>
            <person name="Hasebe M."/>
            <person name="Bowman J.L."/>
            <person name="Gribskov M."/>
            <person name="dePamphilis C."/>
            <person name="Albert V.A."/>
            <person name="Aono N."/>
            <person name="Aoyama T."/>
            <person name="Ambrose B.A."/>
            <person name="Ashton N.W."/>
            <person name="Axtell M.J."/>
            <person name="Barker E."/>
            <person name="Barker M.S."/>
            <person name="Bennetzen J.L."/>
            <person name="Bonawitz N.D."/>
            <person name="Chapple C."/>
            <person name="Cheng C."/>
            <person name="Correa L.G."/>
            <person name="Dacre M."/>
            <person name="DeBarry J."/>
            <person name="Dreyer I."/>
            <person name="Elias M."/>
            <person name="Engstrom E.M."/>
            <person name="Estelle M."/>
            <person name="Feng L."/>
            <person name="Finet C."/>
            <person name="Floyd S.K."/>
            <person name="Frommer W.B."/>
            <person name="Fujita T."/>
            <person name="Gramzow L."/>
            <person name="Gutensohn M."/>
            <person name="Harholt J."/>
            <person name="Hattori M."/>
            <person name="Heyl A."/>
            <person name="Hirai T."/>
            <person name="Hiwatashi Y."/>
            <person name="Ishikawa M."/>
            <person name="Iwata M."/>
            <person name="Karol K.G."/>
            <person name="Koehler B."/>
            <person name="Kolukisaoglu U."/>
            <person name="Kubo M."/>
            <person name="Kurata T."/>
            <person name="Lalonde S."/>
            <person name="Li K."/>
            <person name="Li Y."/>
            <person name="Litt A."/>
            <person name="Lyons E."/>
            <person name="Manning G."/>
            <person name="Maruyama T."/>
            <person name="Michael T.P."/>
            <person name="Mikami K."/>
            <person name="Miyazaki S."/>
            <person name="Morinaga S."/>
            <person name="Murata T."/>
            <person name="Mueller-Roeber B."/>
            <person name="Nelson D.R."/>
            <person name="Obara M."/>
            <person name="Oguri Y."/>
            <person name="Olmstead R.G."/>
            <person name="Onodera N."/>
            <person name="Petersen B.L."/>
            <person name="Pils B."/>
            <person name="Prigge M."/>
            <person name="Rensing S.A."/>
            <person name="Riano-Pachon D.M."/>
            <person name="Roberts A.W."/>
            <person name="Sato Y."/>
            <person name="Scheller H.V."/>
            <person name="Schulz B."/>
            <person name="Schulz C."/>
            <person name="Shakirov E.V."/>
            <person name="Shibagaki N."/>
            <person name="Shinohara N."/>
            <person name="Shippen D.E."/>
            <person name="Soerensen I."/>
            <person name="Sotooka R."/>
            <person name="Sugimoto N."/>
            <person name="Sugita M."/>
            <person name="Sumikawa N."/>
            <person name="Tanurdzic M."/>
            <person name="Theissen G."/>
            <person name="Ulvskov P."/>
            <person name="Wakazuki S."/>
            <person name="Weng J.K."/>
            <person name="Willats W.W."/>
            <person name="Wipf D."/>
            <person name="Wolf P.G."/>
            <person name="Yang L."/>
            <person name="Zimmer A.D."/>
            <person name="Zhu Q."/>
            <person name="Mitros T."/>
            <person name="Hellsten U."/>
            <person name="Loque D."/>
            <person name="Otillar R."/>
            <person name="Salamov A."/>
            <person name="Schmutz J."/>
            <person name="Shapiro H."/>
            <person name="Lindquist E."/>
            <person name="Lucas S."/>
            <person name="Rokhsar D."/>
            <person name="Grigoriev I.V."/>
        </authorList>
    </citation>
    <scope>NUCLEOTIDE SEQUENCE [LARGE SCALE GENOMIC DNA]</scope>
</reference>
<dbReference type="EMBL" id="GL378048">
    <property type="protein sequence ID" value="EFJ04261.1"/>
    <property type="molecule type" value="Genomic_DNA"/>
</dbReference>
<evidence type="ECO:0000256" key="1">
    <source>
        <dbReference type="SAM" id="MobiDB-lite"/>
    </source>
</evidence>
<dbReference type="KEGG" id="smo:SELMODRAFT_138994"/>
<dbReference type="Proteomes" id="UP000001514">
    <property type="component" value="Unassembled WGS sequence"/>
</dbReference>
<gene>
    <name evidence="2" type="ORF">SELMODRAFT_138994</name>
</gene>
<dbReference type="STRING" id="88036.D8TGF6"/>
<evidence type="ECO:0000313" key="3">
    <source>
        <dbReference type="Proteomes" id="UP000001514"/>
    </source>
</evidence>
<dbReference type="OMA" id="EMSHPTS"/>
<proteinExistence type="predicted"/>
<dbReference type="InParanoid" id="D8TGF6"/>
<feature type="compositionally biased region" description="Low complexity" evidence="1">
    <location>
        <begin position="88"/>
        <end position="103"/>
    </location>
</feature>
<sequence length="135" mass="14908">MTTWIWPVSLIHKLQPYTTHRNPRVRAKLATCISKSVAKLGAEGIRDYGLEALMQIAAAQLIDQLPEARESARKLVVELHSAFQQQPDVSSNLSETSSSSSGSDSDDQNQKSWEEFCSSILTPAVAQPILRVSTR</sequence>
<organism evidence="3">
    <name type="scientific">Selaginella moellendorffii</name>
    <name type="common">Spikemoss</name>
    <dbReference type="NCBI Taxonomy" id="88036"/>
    <lineage>
        <taxon>Eukaryota</taxon>
        <taxon>Viridiplantae</taxon>
        <taxon>Streptophyta</taxon>
        <taxon>Embryophyta</taxon>
        <taxon>Tracheophyta</taxon>
        <taxon>Lycopodiopsida</taxon>
        <taxon>Selaginellales</taxon>
        <taxon>Selaginellaceae</taxon>
        <taxon>Selaginella</taxon>
    </lineage>
</organism>
<dbReference type="HOGENOM" id="CLU_1889363_0_0_1"/>
<dbReference type="AlphaFoldDB" id="D8TGF6"/>
<accession>D8TGF6</accession>
<name>D8TGF6_SELML</name>
<dbReference type="InterPro" id="IPR011989">
    <property type="entry name" value="ARM-like"/>
</dbReference>
<evidence type="ECO:0008006" key="4">
    <source>
        <dbReference type="Google" id="ProtNLM"/>
    </source>
</evidence>